<evidence type="ECO:0000313" key="1">
    <source>
        <dbReference type="EMBL" id="GIN94274.1"/>
    </source>
</evidence>
<dbReference type="EMBL" id="BORJ01000001">
    <property type="protein sequence ID" value="GIN94274.1"/>
    <property type="molecule type" value="Genomic_DNA"/>
</dbReference>
<name>A0ABQ4KRL0_SIMTE</name>
<evidence type="ECO:0000313" key="2">
    <source>
        <dbReference type="Proteomes" id="UP000680670"/>
    </source>
</evidence>
<organism evidence="1 2">
    <name type="scientific">Siminovitchia terrae</name>
    <name type="common">Bacillus terrae</name>
    <dbReference type="NCBI Taxonomy" id="1914933"/>
    <lineage>
        <taxon>Bacteria</taxon>
        <taxon>Bacillati</taxon>
        <taxon>Bacillota</taxon>
        <taxon>Bacilli</taxon>
        <taxon>Bacillales</taxon>
        <taxon>Bacillaceae</taxon>
        <taxon>Siminovitchia</taxon>
    </lineage>
</organism>
<reference evidence="1 2" key="1">
    <citation type="submission" date="2021-03" db="EMBL/GenBank/DDBJ databases">
        <title>Antimicrobial resistance genes in bacteria isolated from Japanese honey, and their potential for conferring macrolide and lincosamide resistance in the American foulbrood pathogen Paenibacillus larvae.</title>
        <authorList>
            <person name="Okamoto M."/>
            <person name="Kumagai M."/>
            <person name="Kanamori H."/>
            <person name="Takamatsu D."/>
        </authorList>
    </citation>
    <scope>NUCLEOTIDE SEQUENCE [LARGE SCALE GENOMIC DNA]</scope>
    <source>
        <strain evidence="1 2">J6TS1</strain>
    </source>
</reference>
<dbReference type="Proteomes" id="UP000680670">
    <property type="component" value="Unassembled WGS sequence"/>
</dbReference>
<comment type="caution">
    <text evidence="1">The sequence shown here is derived from an EMBL/GenBank/DDBJ whole genome shotgun (WGS) entry which is preliminary data.</text>
</comment>
<keyword evidence="2" id="KW-1185">Reference proteome</keyword>
<protein>
    <submittedName>
        <fullName evidence="1">Uncharacterized protein</fullName>
    </submittedName>
</protein>
<gene>
    <name evidence="1" type="ORF">J6TS1_01440</name>
</gene>
<accession>A0ABQ4KRL0</accession>
<proteinExistence type="predicted"/>
<sequence length="119" mass="13736">MPEPHYVILQKGHIVEERISEVKMRKTNGYKKFYYWYYRHSFYARHGKNDCCGLSIKKAVLGAGNSNDSIYKTCLFRKFLGQCVGEERLYCVVINFIQQKSPTSVSREGIPFSVVSNPG</sequence>